<dbReference type="GO" id="GO:0015035">
    <property type="term" value="F:protein-disulfide reductase activity"/>
    <property type="evidence" value="ECO:0007669"/>
    <property type="project" value="UniProtKB-UniRule"/>
</dbReference>
<gene>
    <name evidence="8" type="ORF">A5CBH24_05560</name>
</gene>
<dbReference type="GeneID" id="78341273"/>
<comment type="similarity">
    <text evidence="1">Belongs to the thioredoxin family.</text>
</comment>
<reference evidence="9" key="1">
    <citation type="submission" date="2019-06" db="EMBL/GenBank/DDBJ databases">
        <title>Alistipes onderdonkii subsp. vulgaris subsp. nov., Alistipes dispar sp. nov. and Alistipes communis sp. nov., isolated from human faeces, and creation of Alistipes onderdonkii subsp. onderdonkii subsp. nov.</title>
        <authorList>
            <person name="Sakamoto M."/>
            <person name="Ikeyama N."/>
            <person name="Ogata Y."/>
            <person name="Suda W."/>
            <person name="Iino T."/>
            <person name="Hattori M."/>
            <person name="Ohkuma M."/>
        </authorList>
    </citation>
    <scope>NUCLEOTIDE SEQUENCE [LARGE SCALE GENOMIC DNA]</scope>
    <source>
        <strain evidence="9">5CBH24</strain>
    </source>
</reference>
<evidence type="ECO:0000256" key="3">
    <source>
        <dbReference type="ARBA" id="ARBA00022982"/>
    </source>
</evidence>
<keyword evidence="9" id="KW-1185">Reference proteome</keyword>
<dbReference type="InterPro" id="IPR036249">
    <property type="entry name" value="Thioredoxin-like_sf"/>
</dbReference>
<dbReference type="InterPro" id="IPR013766">
    <property type="entry name" value="Thioredoxin_domain"/>
</dbReference>
<evidence type="ECO:0000313" key="8">
    <source>
        <dbReference type="EMBL" id="BBL03243.1"/>
    </source>
</evidence>
<dbReference type="GO" id="GO:0045454">
    <property type="term" value="P:cell redox homeostasis"/>
    <property type="evidence" value="ECO:0007669"/>
    <property type="project" value="TreeGrafter"/>
</dbReference>
<dbReference type="GO" id="GO:0005829">
    <property type="term" value="C:cytosol"/>
    <property type="evidence" value="ECO:0007669"/>
    <property type="project" value="TreeGrafter"/>
</dbReference>
<dbReference type="AlphaFoldDB" id="A0A4Y1WQ90"/>
<evidence type="ECO:0000256" key="5">
    <source>
        <dbReference type="ARBA" id="ARBA00023284"/>
    </source>
</evidence>
<dbReference type="SUPFAM" id="SSF52833">
    <property type="entry name" value="Thioredoxin-like"/>
    <property type="match status" value="1"/>
</dbReference>
<keyword evidence="3" id="KW-0249">Electron transport</keyword>
<dbReference type="PROSITE" id="PS51352">
    <property type="entry name" value="THIOREDOXIN_2"/>
    <property type="match status" value="1"/>
</dbReference>
<dbReference type="Proteomes" id="UP000318946">
    <property type="component" value="Chromosome"/>
</dbReference>
<evidence type="ECO:0000313" key="9">
    <source>
        <dbReference type="Proteomes" id="UP000318946"/>
    </source>
</evidence>
<dbReference type="PRINTS" id="PR00421">
    <property type="entry name" value="THIOREDOXIN"/>
</dbReference>
<evidence type="ECO:0000256" key="6">
    <source>
        <dbReference type="NCBIfam" id="TIGR01068"/>
    </source>
</evidence>
<accession>A0A4Y1WQ90</accession>
<dbReference type="Gene3D" id="3.40.30.10">
    <property type="entry name" value="Glutaredoxin"/>
    <property type="match status" value="1"/>
</dbReference>
<dbReference type="RefSeq" id="WP_141412140.1">
    <property type="nucleotide sequence ID" value="NZ_AP019735.1"/>
</dbReference>
<dbReference type="OrthoDB" id="9790390at2"/>
<keyword evidence="2" id="KW-0813">Transport</keyword>
<sequence length="125" mass="13788">MAITQLTKTEFSEKIANLDSAISEWHYLGSRPAIVDFYATWCGLCRTLAPILEELSEEYAGEVDIYKVDIDREQELAAAFGVRSVPTLLFIPARGMPQMATGALPKETLREAIGELLLKLPAAES</sequence>
<evidence type="ECO:0000256" key="1">
    <source>
        <dbReference type="ARBA" id="ARBA00008987"/>
    </source>
</evidence>
<dbReference type="InterPro" id="IPR005746">
    <property type="entry name" value="Thioredoxin"/>
</dbReference>
<dbReference type="PROSITE" id="PS51354">
    <property type="entry name" value="GLUTAREDOXIN_2"/>
    <property type="match status" value="1"/>
</dbReference>
<dbReference type="Pfam" id="PF00085">
    <property type="entry name" value="Thioredoxin"/>
    <property type="match status" value="1"/>
</dbReference>
<keyword evidence="4" id="KW-1015">Disulfide bond</keyword>
<evidence type="ECO:0000256" key="2">
    <source>
        <dbReference type="ARBA" id="ARBA00022448"/>
    </source>
</evidence>
<dbReference type="PANTHER" id="PTHR45663:SF11">
    <property type="entry name" value="GEO12009P1"/>
    <property type="match status" value="1"/>
</dbReference>
<dbReference type="CDD" id="cd02947">
    <property type="entry name" value="TRX_family"/>
    <property type="match status" value="1"/>
</dbReference>
<dbReference type="EMBL" id="AP019735">
    <property type="protein sequence ID" value="BBL03243.1"/>
    <property type="molecule type" value="Genomic_DNA"/>
</dbReference>
<name>A0A4Y1WQ90_9BACT</name>
<feature type="domain" description="Thioredoxin" evidence="7">
    <location>
        <begin position="1"/>
        <end position="118"/>
    </location>
</feature>
<keyword evidence="5" id="KW-0676">Redox-active center</keyword>
<proteinExistence type="inferred from homology"/>
<dbReference type="PANTHER" id="PTHR45663">
    <property type="entry name" value="GEO12009P1"/>
    <property type="match status" value="1"/>
</dbReference>
<evidence type="ECO:0000259" key="7">
    <source>
        <dbReference type="PROSITE" id="PS51352"/>
    </source>
</evidence>
<organism evidence="8 9">
    <name type="scientific">Alistipes communis</name>
    <dbReference type="NCBI Taxonomy" id="2585118"/>
    <lineage>
        <taxon>Bacteria</taxon>
        <taxon>Pseudomonadati</taxon>
        <taxon>Bacteroidota</taxon>
        <taxon>Bacteroidia</taxon>
        <taxon>Bacteroidales</taxon>
        <taxon>Rikenellaceae</taxon>
        <taxon>Alistipes</taxon>
    </lineage>
</organism>
<dbReference type="NCBIfam" id="TIGR01068">
    <property type="entry name" value="thioredoxin"/>
    <property type="match status" value="1"/>
</dbReference>
<evidence type="ECO:0000256" key="4">
    <source>
        <dbReference type="ARBA" id="ARBA00023157"/>
    </source>
</evidence>
<dbReference type="KEGG" id="acou:A5CBH24_05560"/>
<protein>
    <recommendedName>
        <fullName evidence="6">Thioredoxin</fullName>
    </recommendedName>
</protein>